<dbReference type="PANTHER" id="PTHR22683:SF41">
    <property type="entry name" value="DNA TRANSLOCASE FTSK"/>
    <property type="match status" value="1"/>
</dbReference>
<evidence type="ECO:0000259" key="9">
    <source>
        <dbReference type="PROSITE" id="PS50901"/>
    </source>
</evidence>
<accession>A0ABV1RB67</accession>
<dbReference type="InterPro" id="IPR041027">
    <property type="entry name" value="FtsK_alpha"/>
</dbReference>
<feature type="non-terminal residue" evidence="10">
    <location>
        <position position="1"/>
    </location>
</feature>
<keyword evidence="2 7" id="KW-0547">Nucleotide-binding</keyword>
<feature type="domain" description="FtsK" evidence="9">
    <location>
        <begin position="164"/>
        <end position="383"/>
    </location>
</feature>
<dbReference type="SUPFAM" id="SSF46785">
    <property type="entry name" value="Winged helix' DNA-binding domain"/>
    <property type="match status" value="1"/>
</dbReference>
<dbReference type="Pfam" id="PF01580">
    <property type="entry name" value="FtsK_SpoIIIE"/>
    <property type="match status" value="1"/>
</dbReference>
<dbReference type="SMART" id="SM00843">
    <property type="entry name" value="Ftsk_gamma"/>
    <property type="match status" value="1"/>
</dbReference>
<organism evidence="10 11">
    <name type="scientific">Methylobacterium brachiatum</name>
    <dbReference type="NCBI Taxonomy" id="269660"/>
    <lineage>
        <taxon>Bacteria</taxon>
        <taxon>Pseudomonadati</taxon>
        <taxon>Pseudomonadota</taxon>
        <taxon>Alphaproteobacteria</taxon>
        <taxon>Hyphomicrobiales</taxon>
        <taxon>Methylobacteriaceae</taxon>
        <taxon>Methylobacterium</taxon>
    </lineage>
</organism>
<dbReference type="PROSITE" id="PS50901">
    <property type="entry name" value="FTSK"/>
    <property type="match status" value="1"/>
</dbReference>
<keyword evidence="3 7" id="KW-0067">ATP-binding</keyword>
<protein>
    <submittedName>
        <fullName evidence="10">DNA translocase FtsK</fullName>
    </submittedName>
</protein>
<gene>
    <name evidence="10" type="ORF">ABS770_27970</name>
</gene>
<dbReference type="InterPro" id="IPR036388">
    <property type="entry name" value="WH-like_DNA-bd_sf"/>
</dbReference>
<dbReference type="EMBL" id="JBELQD010000077">
    <property type="protein sequence ID" value="MER2292099.1"/>
    <property type="molecule type" value="Genomic_DNA"/>
</dbReference>
<comment type="similarity">
    <text evidence="1">Belongs to the FtsK/SpoIIIE/SftA family.</text>
</comment>
<feature type="binding site" evidence="7">
    <location>
        <begin position="181"/>
        <end position="188"/>
    </location>
    <ligand>
        <name>ATP</name>
        <dbReference type="ChEBI" id="CHEBI:30616"/>
    </ligand>
</feature>
<dbReference type="CDD" id="cd01127">
    <property type="entry name" value="TrwB_TraG_TraD_VirD4"/>
    <property type="match status" value="1"/>
</dbReference>
<feature type="region of interest" description="Disordered" evidence="8">
    <location>
        <begin position="436"/>
        <end position="475"/>
    </location>
</feature>
<dbReference type="Pfam" id="PF17854">
    <property type="entry name" value="FtsK_alpha"/>
    <property type="match status" value="1"/>
</dbReference>
<dbReference type="Gene3D" id="3.40.50.300">
    <property type="entry name" value="P-loop containing nucleotide triphosphate hydrolases"/>
    <property type="match status" value="1"/>
</dbReference>
<evidence type="ECO:0000256" key="8">
    <source>
        <dbReference type="SAM" id="MobiDB-lite"/>
    </source>
</evidence>
<evidence type="ECO:0000313" key="10">
    <source>
        <dbReference type="EMBL" id="MER2292099.1"/>
    </source>
</evidence>
<dbReference type="RefSeq" id="WP_350389423.1">
    <property type="nucleotide sequence ID" value="NZ_JBELQD010000077.1"/>
</dbReference>
<dbReference type="PANTHER" id="PTHR22683">
    <property type="entry name" value="SPORULATION PROTEIN RELATED"/>
    <property type="match status" value="1"/>
</dbReference>
<dbReference type="SUPFAM" id="SSF52540">
    <property type="entry name" value="P-loop containing nucleoside triphosphate hydrolases"/>
    <property type="match status" value="1"/>
</dbReference>
<proteinExistence type="inferred from homology"/>
<evidence type="ECO:0000313" key="11">
    <source>
        <dbReference type="Proteomes" id="UP001432995"/>
    </source>
</evidence>
<evidence type="ECO:0000256" key="4">
    <source>
        <dbReference type="ARBA" id="ARBA00023125"/>
    </source>
</evidence>
<dbReference type="SMART" id="SM00382">
    <property type="entry name" value="AAA"/>
    <property type="match status" value="1"/>
</dbReference>
<sequence length="564" mass="61243">ALPMVAPRAHLIPAGRHLEIASVENADYELPSLSLLALPDENGAEEVDADVLEQNALNLQQTVQDFGVRGDILAVRPGPVVTLYELEPAPGTKSSRVIGLSDDIARSMSAVSARVAVVPGRNVIGIELPNETRETVYLRELLSAPDFYESKHKLALCLGKNIGGEPIIADLARMPHLLVAGTTGSGKSVAINTMILSLLYRLKPEECRLIMVDPKMLELSVYDGIPHLLSPVVIDPKKAVIALKWAVREMEERYKKMSKIAVRNIDGYNARMKEARERGEVITRTVQTGFNRETGEAVFEQEAMDLSALPYIVIVVDEMADLMMVAGKDIEGAIQRLAQMARAAGIHLIMATQRPSVDVITGTIKANFPTRISFQVTSKIDSRTILGEMGAEQLLGQGDMLFMAGGGRTTRVHGPFCSDSEVESVVAHLKRQGRPSYLDAVTADDSPEEPVKEGKSGRGAKAEKVERSEEPDEEAPVFDIGAFAAATGGESDDLYKQAIEVVLRDQKASTSYIQRRLQIGYNRAASIMERMEIEGIVGPANHAGKRDILVAGAPHASSGMYDDE</sequence>
<keyword evidence="4" id="KW-0238">DNA-binding</keyword>
<dbReference type="Proteomes" id="UP001432995">
    <property type="component" value="Unassembled WGS sequence"/>
</dbReference>
<dbReference type="InterPro" id="IPR036390">
    <property type="entry name" value="WH_DNA-bd_sf"/>
</dbReference>
<dbReference type="InterPro" id="IPR027417">
    <property type="entry name" value="P-loop_NTPase"/>
</dbReference>
<dbReference type="InterPro" id="IPR002543">
    <property type="entry name" value="FtsK_dom"/>
</dbReference>
<evidence type="ECO:0000256" key="3">
    <source>
        <dbReference type="ARBA" id="ARBA00022840"/>
    </source>
</evidence>
<evidence type="ECO:0000256" key="2">
    <source>
        <dbReference type="ARBA" id="ARBA00022741"/>
    </source>
</evidence>
<evidence type="ECO:0000256" key="7">
    <source>
        <dbReference type="PROSITE-ProRule" id="PRU00289"/>
    </source>
</evidence>
<evidence type="ECO:0000256" key="5">
    <source>
        <dbReference type="ARBA" id="ARBA00024784"/>
    </source>
</evidence>
<evidence type="ECO:0000256" key="6">
    <source>
        <dbReference type="ARBA" id="ARBA00025923"/>
    </source>
</evidence>
<dbReference type="Pfam" id="PF09397">
    <property type="entry name" value="FtsK_gamma"/>
    <property type="match status" value="1"/>
</dbReference>
<dbReference type="Gene3D" id="3.30.980.40">
    <property type="match status" value="1"/>
</dbReference>
<dbReference type="InterPro" id="IPR003593">
    <property type="entry name" value="AAA+_ATPase"/>
</dbReference>
<comment type="subunit">
    <text evidence="6">Homohexamer. Forms a ring that surrounds DNA.</text>
</comment>
<name>A0ABV1RB67_9HYPH</name>
<dbReference type="Gene3D" id="1.10.10.10">
    <property type="entry name" value="Winged helix-like DNA-binding domain superfamily/Winged helix DNA-binding domain"/>
    <property type="match status" value="1"/>
</dbReference>
<reference evidence="10" key="1">
    <citation type="submission" date="2024-06" db="EMBL/GenBank/DDBJ databases">
        <authorList>
            <person name="Campbell A.G."/>
        </authorList>
    </citation>
    <scope>NUCLEOTIDE SEQUENCE</scope>
    <source>
        <strain evidence="10">EM17</strain>
    </source>
</reference>
<keyword evidence="11" id="KW-1185">Reference proteome</keyword>
<evidence type="ECO:0000256" key="1">
    <source>
        <dbReference type="ARBA" id="ARBA00006474"/>
    </source>
</evidence>
<feature type="compositionally biased region" description="Basic and acidic residues" evidence="8">
    <location>
        <begin position="449"/>
        <end position="468"/>
    </location>
</feature>
<comment type="caution">
    <text evidence="10">The sequence shown here is derived from an EMBL/GenBank/DDBJ whole genome shotgun (WGS) entry which is preliminary data.</text>
</comment>
<comment type="function">
    <text evidence="5">Essential cell division protein that coordinates cell division and chromosome segregation. The N-terminus is involved in assembly of the cell-division machinery. The C-terminus functions as a DNA motor that moves dsDNA in an ATP-dependent manner towards the dif recombination site, which is located within the replication terminus region. Translocation stops specifically at Xer-dif sites, where FtsK interacts with the Xer recombinase, allowing activation of chromosome unlinking by recombination. FtsK orienting polar sequences (KOPS) guide the direction of DNA translocation. FtsK can remove proteins from DNA as it translocates, but translocation stops specifically at XerCD-dif site, thereby preventing removal of XerC and XerD from dif.</text>
</comment>
<dbReference type="InterPro" id="IPR050206">
    <property type="entry name" value="FtsK/SpoIIIE/SftA"/>
</dbReference>
<dbReference type="InterPro" id="IPR018541">
    <property type="entry name" value="Ftsk_gamma"/>
</dbReference>